<evidence type="ECO:0000259" key="4">
    <source>
        <dbReference type="Pfam" id="PF00535"/>
    </source>
</evidence>
<dbReference type="InterPro" id="IPR029044">
    <property type="entry name" value="Nucleotide-diphossugar_trans"/>
</dbReference>
<evidence type="ECO:0000313" key="5">
    <source>
        <dbReference type="EMBL" id="RKD16289.1"/>
    </source>
</evidence>
<dbReference type="Gene3D" id="3.90.550.10">
    <property type="entry name" value="Spore Coat Polysaccharide Biosynthesis Protein SpsA, Chain A"/>
    <property type="match status" value="1"/>
</dbReference>
<feature type="domain" description="Glycosyltransferase 2-like" evidence="4">
    <location>
        <begin position="8"/>
        <end position="119"/>
    </location>
</feature>
<proteinExistence type="inferred from homology"/>
<reference evidence="5 6" key="1">
    <citation type="submission" date="2016-07" db="EMBL/GenBank/DDBJ databases">
        <title>Genome of Pelobium manganitolerans.</title>
        <authorList>
            <person name="Wu S."/>
            <person name="Wang G."/>
        </authorList>
    </citation>
    <scope>NUCLEOTIDE SEQUENCE [LARGE SCALE GENOMIC DNA]</scope>
    <source>
        <strain evidence="5 6">YS-25</strain>
    </source>
</reference>
<comment type="similarity">
    <text evidence="1">Belongs to the glycosyltransferase 2 family.</text>
</comment>
<dbReference type="Pfam" id="PF00535">
    <property type="entry name" value="Glycos_transf_2"/>
    <property type="match status" value="1"/>
</dbReference>
<dbReference type="CDD" id="cd04186">
    <property type="entry name" value="GT_2_like_c"/>
    <property type="match status" value="1"/>
</dbReference>
<dbReference type="OrthoDB" id="9771846at2"/>
<keyword evidence="6" id="KW-1185">Reference proteome</keyword>
<sequence length="339" mass="38741">MASPSVAIVILNWNGQKFLEAYLPSVFNSSYENLQIIVGDNCSTDNSVAYLADNFPLVKVIKNDANYGFAEGYNRVLAQVEADYYILLNSDVEVHHNWIKPVIELMESDEQIAIAQPKIKSLINRDEFEYAGAAGGFLDVLMYPFCRGRIFDTVEQDLNQYNDNCEIFWASGCALFIKSKIWKRVGGLDANFFAHMEEIDLCWRVKNLGYKVMYCANSVVWHVGGGTLSIENPHKTFLNFRNNYYLIRKNLRPWRLLYIIPVRFSLDFLALLKFAFAGKFGNAAAVSKAHRNVLLSFFGNKVKFNKDVSKSPNTKGLYPNSIVFDYFLLGNKTFNKLRK</sequence>
<dbReference type="EMBL" id="MBTA01000023">
    <property type="protein sequence ID" value="RKD16289.1"/>
    <property type="molecule type" value="Genomic_DNA"/>
</dbReference>
<accession>A0A419S672</accession>
<dbReference type="PANTHER" id="PTHR43179:SF12">
    <property type="entry name" value="GALACTOFURANOSYLTRANSFERASE GLFT2"/>
    <property type="match status" value="1"/>
</dbReference>
<dbReference type="Proteomes" id="UP000283433">
    <property type="component" value="Unassembled WGS sequence"/>
</dbReference>
<evidence type="ECO:0000256" key="1">
    <source>
        <dbReference type="ARBA" id="ARBA00006739"/>
    </source>
</evidence>
<protein>
    <submittedName>
        <fullName evidence="5">Glycosyl transferase family 2</fullName>
    </submittedName>
</protein>
<dbReference type="SUPFAM" id="SSF53448">
    <property type="entry name" value="Nucleotide-diphospho-sugar transferases"/>
    <property type="match status" value="1"/>
</dbReference>
<name>A0A419S672_9SPHI</name>
<keyword evidence="3 5" id="KW-0808">Transferase</keyword>
<comment type="caution">
    <text evidence="5">The sequence shown here is derived from an EMBL/GenBank/DDBJ whole genome shotgun (WGS) entry which is preliminary data.</text>
</comment>
<evidence type="ECO:0000313" key="6">
    <source>
        <dbReference type="Proteomes" id="UP000283433"/>
    </source>
</evidence>
<evidence type="ECO:0000256" key="2">
    <source>
        <dbReference type="ARBA" id="ARBA00022676"/>
    </source>
</evidence>
<keyword evidence="2" id="KW-0328">Glycosyltransferase</keyword>
<dbReference type="InterPro" id="IPR001173">
    <property type="entry name" value="Glyco_trans_2-like"/>
</dbReference>
<dbReference type="RefSeq" id="WP_120181790.1">
    <property type="nucleotide sequence ID" value="NZ_MBTA01000023.1"/>
</dbReference>
<organism evidence="5 6">
    <name type="scientific">Pelobium manganitolerans</name>
    <dbReference type="NCBI Taxonomy" id="1842495"/>
    <lineage>
        <taxon>Bacteria</taxon>
        <taxon>Pseudomonadati</taxon>
        <taxon>Bacteroidota</taxon>
        <taxon>Sphingobacteriia</taxon>
        <taxon>Sphingobacteriales</taxon>
        <taxon>Sphingobacteriaceae</taxon>
        <taxon>Pelobium</taxon>
    </lineage>
</organism>
<evidence type="ECO:0000256" key="3">
    <source>
        <dbReference type="ARBA" id="ARBA00022679"/>
    </source>
</evidence>
<dbReference type="PANTHER" id="PTHR43179">
    <property type="entry name" value="RHAMNOSYLTRANSFERASE WBBL"/>
    <property type="match status" value="1"/>
</dbReference>
<dbReference type="GO" id="GO:0016757">
    <property type="term" value="F:glycosyltransferase activity"/>
    <property type="evidence" value="ECO:0007669"/>
    <property type="project" value="UniProtKB-KW"/>
</dbReference>
<gene>
    <name evidence="5" type="ORF">BCY91_05305</name>
</gene>
<dbReference type="AlphaFoldDB" id="A0A419S672"/>